<dbReference type="EMBL" id="FOVF01000015">
    <property type="protein sequence ID" value="SFN34052.1"/>
    <property type="molecule type" value="Genomic_DNA"/>
</dbReference>
<evidence type="ECO:0000256" key="3">
    <source>
        <dbReference type="ARBA" id="ARBA00022777"/>
    </source>
</evidence>
<dbReference type="InterPro" id="IPR011990">
    <property type="entry name" value="TPR-like_helical_dom_sf"/>
</dbReference>
<dbReference type="PANTHER" id="PTHR43289">
    <property type="entry name" value="MITOGEN-ACTIVATED PROTEIN KINASE KINASE KINASE 20-RELATED"/>
    <property type="match status" value="1"/>
</dbReference>
<evidence type="ECO:0000313" key="8">
    <source>
        <dbReference type="EMBL" id="SFN34052.1"/>
    </source>
</evidence>
<dbReference type="Pfam" id="PF13374">
    <property type="entry name" value="TPR_10"/>
    <property type="match status" value="1"/>
</dbReference>
<dbReference type="PROSITE" id="PS00107">
    <property type="entry name" value="PROTEIN_KINASE_ATP"/>
    <property type="match status" value="1"/>
</dbReference>
<dbReference type="PROSITE" id="PS50011">
    <property type="entry name" value="PROTEIN_KINASE_DOM"/>
    <property type="match status" value="1"/>
</dbReference>
<evidence type="ECO:0000256" key="1">
    <source>
        <dbReference type="ARBA" id="ARBA00022679"/>
    </source>
</evidence>
<keyword evidence="3 8" id="KW-0418">Kinase</keyword>
<evidence type="ECO:0000313" key="9">
    <source>
        <dbReference type="Proteomes" id="UP000198575"/>
    </source>
</evidence>
<protein>
    <submittedName>
        <fullName evidence="8">Non-specific serine/threonine protein kinase/serine/threonine protein kinase</fullName>
    </submittedName>
</protein>
<feature type="transmembrane region" description="Helical" evidence="6">
    <location>
        <begin position="349"/>
        <end position="373"/>
    </location>
</feature>
<dbReference type="RefSeq" id="WP_092408077.1">
    <property type="nucleotide sequence ID" value="NZ_FOVF01000015.1"/>
</dbReference>
<keyword evidence="8" id="KW-0723">Serine/threonine-protein kinase</keyword>
<dbReference type="InterPro" id="IPR000719">
    <property type="entry name" value="Prot_kinase_dom"/>
</dbReference>
<dbReference type="Gene3D" id="3.30.200.20">
    <property type="entry name" value="Phosphorylase Kinase, domain 1"/>
    <property type="match status" value="1"/>
</dbReference>
<dbReference type="SUPFAM" id="SSF48452">
    <property type="entry name" value="TPR-like"/>
    <property type="match status" value="3"/>
</dbReference>
<keyword evidence="2 5" id="KW-0547">Nucleotide-binding</keyword>
<dbReference type="InterPro" id="IPR008271">
    <property type="entry name" value="Ser/Thr_kinase_AS"/>
</dbReference>
<proteinExistence type="predicted"/>
<dbReference type="PROSITE" id="PS00108">
    <property type="entry name" value="PROTEIN_KINASE_ST"/>
    <property type="match status" value="1"/>
</dbReference>
<feature type="domain" description="Protein kinase" evidence="7">
    <location>
        <begin position="37"/>
        <end position="324"/>
    </location>
</feature>
<keyword evidence="9" id="KW-1185">Reference proteome</keyword>
<dbReference type="SMART" id="SM00220">
    <property type="entry name" value="S_TKc"/>
    <property type="match status" value="1"/>
</dbReference>
<accession>A0A1I4Y7I7</accession>
<evidence type="ECO:0000256" key="2">
    <source>
        <dbReference type="ARBA" id="ARBA00022741"/>
    </source>
</evidence>
<evidence type="ECO:0000256" key="5">
    <source>
        <dbReference type="PROSITE-ProRule" id="PRU10141"/>
    </source>
</evidence>
<evidence type="ECO:0000256" key="6">
    <source>
        <dbReference type="SAM" id="Phobius"/>
    </source>
</evidence>
<dbReference type="Gene3D" id="1.10.510.10">
    <property type="entry name" value="Transferase(Phosphotransferase) domain 1"/>
    <property type="match status" value="1"/>
</dbReference>
<dbReference type="GO" id="GO:0004674">
    <property type="term" value="F:protein serine/threonine kinase activity"/>
    <property type="evidence" value="ECO:0007669"/>
    <property type="project" value="UniProtKB-KW"/>
</dbReference>
<dbReference type="Proteomes" id="UP000198575">
    <property type="component" value="Unassembled WGS sequence"/>
</dbReference>
<keyword evidence="6" id="KW-0812">Transmembrane</keyword>
<dbReference type="STRING" id="578942.SAMN05216289_11572"/>
<feature type="binding site" evidence="5">
    <location>
        <position position="67"/>
    </location>
    <ligand>
        <name>ATP</name>
        <dbReference type="ChEBI" id="CHEBI:30616"/>
    </ligand>
</feature>
<dbReference type="OrthoDB" id="9801841at2"/>
<evidence type="ECO:0000256" key="4">
    <source>
        <dbReference type="ARBA" id="ARBA00022840"/>
    </source>
</evidence>
<dbReference type="AlphaFoldDB" id="A0A1I4Y7I7"/>
<dbReference type="InterPro" id="IPR011009">
    <property type="entry name" value="Kinase-like_dom_sf"/>
</dbReference>
<keyword evidence="4 5" id="KW-0067">ATP-binding</keyword>
<name>A0A1I4Y7I7_9GAMM</name>
<keyword evidence="6" id="KW-1133">Transmembrane helix</keyword>
<keyword evidence="1" id="KW-0808">Transferase</keyword>
<dbReference type="Pfam" id="PF00069">
    <property type="entry name" value="Pkinase"/>
    <property type="match status" value="1"/>
</dbReference>
<dbReference type="InterPro" id="IPR017441">
    <property type="entry name" value="Protein_kinase_ATP_BS"/>
</dbReference>
<dbReference type="SUPFAM" id="SSF56112">
    <property type="entry name" value="Protein kinase-like (PK-like)"/>
    <property type="match status" value="1"/>
</dbReference>
<dbReference type="Gene3D" id="1.25.40.10">
    <property type="entry name" value="Tetratricopeptide repeat domain"/>
    <property type="match status" value="2"/>
</dbReference>
<organism evidence="8 9">
    <name type="scientific">Dokdonella immobilis</name>
    <dbReference type="NCBI Taxonomy" id="578942"/>
    <lineage>
        <taxon>Bacteria</taxon>
        <taxon>Pseudomonadati</taxon>
        <taxon>Pseudomonadota</taxon>
        <taxon>Gammaproteobacteria</taxon>
        <taxon>Lysobacterales</taxon>
        <taxon>Rhodanobacteraceae</taxon>
        <taxon>Dokdonella</taxon>
    </lineage>
</organism>
<sequence length="809" mass="87288">MTHEKDASATAATELDALPVQAHDSTTLAPGTRLGVYRIRRALGEGGMGQVYLAEQTAPVHRDVALKLIREQIASPLALAWFEVERQALAQMQHPAIAQIFDAGTTPEGHAYIAMEYVEGVPLADYCKTHALSRKQRMALFVRICQGVQHAHQKSVIHRDLKPDNVLVRDIDGTPMPKIIDFGIAVGGDPAAQGAVVSAPHSERAGTAIYMSPEQAAGGTRDIDTRSDVYALGVMLCELMTDASASALSTRAHGSAADLHGTLLTALASNPAAVDASASNQALLDAARRLPMELRAILRKALAIDRADRYDSAAALADDLERFLEQRPVKALPPTRTYLTRCFVARHRFGLFAVSVVLAALIVGAALAVHGLAQARASAELARAEAAKSARVAGFVRNMLAGIDPDRARGMDNTLMHTILDSAAERIGRELGEQPGVRAEIERTIAESYASLGDYRLAQAHFDAAVEASTSAGLPAGEIARAQARSAYNLDNQGRQAEALAAASQASERVQSLPRDDRDRLSVESTLASVEADTGKPEEARTRLQQVLERQRRLFGSDSEDVLATISALADIDLDTNHLDEAQPLFEELLERRIERYGDEHSKTFAATNGLAIVALEQKRFADAEKLLAPQLPTIERVFGADHPLTLRLVSNLGGAIRQQGRNEDARPYYERAAALSRTLYGEQNPNTIVADSNLSLLLRDSGDLAGAEARGRIAVRNADIVWPNNAYRAIMHRELATVLVLEQRYAEAASELDLAWDVLSKAQGFGPQHPRSQDVVSTALDLYKAWGKPDREAVWLARKADAASAAGG</sequence>
<dbReference type="PANTHER" id="PTHR43289:SF6">
    <property type="entry name" value="SERINE_THREONINE-PROTEIN KINASE NEKL-3"/>
    <property type="match status" value="1"/>
</dbReference>
<reference evidence="8 9" key="1">
    <citation type="submission" date="2016-10" db="EMBL/GenBank/DDBJ databases">
        <authorList>
            <person name="de Groot N.N."/>
        </authorList>
    </citation>
    <scope>NUCLEOTIDE SEQUENCE [LARGE SCALE GENOMIC DNA]</scope>
    <source>
        <strain evidence="8 9">CGMCC 1.7659</strain>
    </source>
</reference>
<dbReference type="CDD" id="cd14014">
    <property type="entry name" value="STKc_PknB_like"/>
    <property type="match status" value="1"/>
</dbReference>
<gene>
    <name evidence="8" type="ORF">SAMN05216289_11572</name>
</gene>
<dbReference type="Pfam" id="PF13424">
    <property type="entry name" value="TPR_12"/>
    <property type="match status" value="2"/>
</dbReference>
<keyword evidence="6" id="KW-0472">Membrane</keyword>
<evidence type="ECO:0000259" key="7">
    <source>
        <dbReference type="PROSITE" id="PS50011"/>
    </source>
</evidence>
<dbReference type="GO" id="GO:0005524">
    <property type="term" value="F:ATP binding"/>
    <property type="evidence" value="ECO:0007669"/>
    <property type="project" value="UniProtKB-UniRule"/>
</dbReference>